<feature type="domain" description="PPC" evidence="4">
    <location>
        <begin position="113"/>
        <end position="250"/>
    </location>
</feature>
<feature type="region of interest" description="Disordered" evidence="3">
    <location>
        <begin position="1"/>
        <end position="107"/>
    </location>
</feature>
<evidence type="ECO:0000256" key="1">
    <source>
        <dbReference type="ARBA" id="ARBA00004123"/>
    </source>
</evidence>
<dbReference type="EMBL" id="JAMFTS010000001">
    <property type="protein sequence ID" value="KAJ4803708.1"/>
    <property type="molecule type" value="Genomic_DNA"/>
</dbReference>
<proteinExistence type="predicted"/>
<dbReference type="GO" id="GO:0010228">
    <property type="term" value="P:vegetative to reproductive phase transition of meristem"/>
    <property type="evidence" value="ECO:0007669"/>
    <property type="project" value="TreeGrafter"/>
</dbReference>
<dbReference type="GO" id="GO:0005634">
    <property type="term" value="C:nucleus"/>
    <property type="evidence" value="ECO:0007669"/>
    <property type="project" value="UniProtKB-SubCell"/>
</dbReference>
<dbReference type="FunFam" id="3.30.1330.80:FF:000001">
    <property type="entry name" value="AT-hook motif nuclear-localized protein"/>
    <property type="match status" value="1"/>
</dbReference>
<comment type="caution">
    <text evidence="5">The sequence shown here is derived from an EMBL/GenBank/DDBJ whole genome shotgun (WGS) entry which is preliminary data.</text>
</comment>
<accession>A0AAV8GL21</accession>
<dbReference type="PANTHER" id="PTHR31100:SF15">
    <property type="entry name" value="AT-HOOK MOTIF NUCLEAR-LOCALIZED PROTEIN 24-RELATED"/>
    <property type="match status" value="1"/>
</dbReference>
<sequence>MDPVSHGHHLQQHLPPPFHTRDFHLPSHLQNFHSPQPKSEEEQTGTKTDINDEANNGINSNMGGGGGGGNNSPSSGGGGSSGGMDLITRRPRGRPAGSKNKPKPPIIITQDSANALRTHVMEVADGCDVFETVSNFARRRQRGVCVLSGGGMVTNVTLRQPGSPTAVVTLHGRFEILSLAGSFLPPPAPPAATGLTIYLAGGQGQIVGGSVVGALIASGPVVIMAASFGNATYERLPLDKDEPPLTQDPMGPAGLAGHGQSLSSPQQQHQQLLADPSSAQLFQGLPPNLMNNVQLPSDGYGWGSGGSGGRPQF</sequence>
<reference evidence="5" key="1">
    <citation type="submission" date="2022-08" db="EMBL/GenBank/DDBJ databases">
        <authorList>
            <person name="Marques A."/>
        </authorList>
    </citation>
    <scope>NUCLEOTIDE SEQUENCE</scope>
    <source>
        <strain evidence="5">RhyPub2mFocal</strain>
        <tissue evidence="5">Leaves</tissue>
    </source>
</reference>
<dbReference type="InterPro" id="IPR005175">
    <property type="entry name" value="PPC_dom"/>
</dbReference>
<feature type="compositionally biased region" description="Gly residues" evidence="3">
    <location>
        <begin position="62"/>
        <end position="82"/>
    </location>
</feature>
<evidence type="ECO:0000256" key="2">
    <source>
        <dbReference type="PIRNR" id="PIRNR016021"/>
    </source>
</evidence>
<keyword evidence="2" id="KW-0539">Nucleus</keyword>
<evidence type="ECO:0000256" key="3">
    <source>
        <dbReference type="SAM" id="MobiDB-lite"/>
    </source>
</evidence>
<evidence type="ECO:0000313" key="5">
    <source>
        <dbReference type="EMBL" id="KAJ4803708.1"/>
    </source>
</evidence>
<keyword evidence="2" id="KW-0804">Transcription</keyword>
<dbReference type="Gene3D" id="3.30.1330.80">
    <property type="entry name" value="Hypothetical protein, similar to alpha- acetolactate decarboxylase, domain 2"/>
    <property type="match status" value="1"/>
</dbReference>
<dbReference type="GO" id="GO:0003680">
    <property type="term" value="F:minor groove of adenine-thymine-rich DNA binding"/>
    <property type="evidence" value="ECO:0007669"/>
    <property type="project" value="UniProtKB-UniRule"/>
</dbReference>
<comment type="subcellular location">
    <subcellularLocation>
        <location evidence="1 2">Nucleus</location>
    </subcellularLocation>
</comment>
<dbReference type="AlphaFoldDB" id="A0AAV8GL21"/>
<dbReference type="Proteomes" id="UP001140206">
    <property type="component" value="Chromosome 1"/>
</dbReference>
<dbReference type="PANTHER" id="PTHR31100">
    <property type="entry name" value="AT-HOOK MOTIF NUCLEAR-LOCALIZED PROTEIN 15"/>
    <property type="match status" value="1"/>
</dbReference>
<feature type="compositionally biased region" description="Low complexity" evidence="3">
    <location>
        <begin position="260"/>
        <end position="273"/>
    </location>
</feature>
<feature type="compositionally biased region" description="Basic residues" evidence="3">
    <location>
        <begin position="1"/>
        <end position="11"/>
    </location>
</feature>
<dbReference type="Pfam" id="PF03479">
    <property type="entry name" value="PCC"/>
    <property type="match status" value="1"/>
</dbReference>
<dbReference type="PROSITE" id="PS51742">
    <property type="entry name" value="PPC"/>
    <property type="match status" value="1"/>
</dbReference>
<organism evidence="5 6">
    <name type="scientific">Rhynchospora pubera</name>
    <dbReference type="NCBI Taxonomy" id="906938"/>
    <lineage>
        <taxon>Eukaryota</taxon>
        <taxon>Viridiplantae</taxon>
        <taxon>Streptophyta</taxon>
        <taxon>Embryophyta</taxon>
        <taxon>Tracheophyta</taxon>
        <taxon>Spermatophyta</taxon>
        <taxon>Magnoliopsida</taxon>
        <taxon>Liliopsida</taxon>
        <taxon>Poales</taxon>
        <taxon>Cyperaceae</taxon>
        <taxon>Cyperoideae</taxon>
        <taxon>Rhynchosporeae</taxon>
        <taxon>Rhynchospora</taxon>
    </lineage>
</organism>
<name>A0AAV8GL21_9POAL</name>
<keyword evidence="6" id="KW-1185">Reference proteome</keyword>
<dbReference type="SUPFAM" id="SSF117856">
    <property type="entry name" value="AF0104/ALDC/Ptd012-like"/>
    <property type="match status" value="1"/>
</dbReference>
<evidence type="ECO:0000313" key="6">
    <source>
        <dbReference type="Proteomes" id="UP001140206"/>
    </source>
</evidence>
<gene>
    <name evidence="5" type="ORF">LUZ62_016274</name>
</gene>
<protein>
    <recommendedName>
        <fullName evidence="2">AT-hook motif nuclear-localized protein</fullName>
    </recommendedName>
</protein>
<feature type="region of interest" description="Disordered" evidence="3">
    <location>
        <begin position="237"/>
        <end position="313"/>
    </location>
</feature>
<keyword evidence="2" id="KW-0238">DNA-binding</keyword>
<comment type="function">
    <text evidence="2">Transcription factor that specifically binds AT-rich DNA sequences related to the nuclear matrix attachment regions (MARs).</text>
</comment>
<dbReference type="GO" id="GO:0003700">
    <property type="term" value="F:DNA-binding transcription factor activity"/>
    <property type="evidence" value="ECO:0007669"/>
    <property type="project" value="TreeGrafter"/>
</dbReference>
<keyword evidence="2" id="KW-0805">Transcription regulation</keyword>
<evidence type="ECO:0000259" key="4">
    <source>
        <dbReference type="PROSITE" id="PS51742"/>
    </source>
</evidence>
<dbReference type="CDD" id="cd11378">
    <property type="entry name" value="DUF296"/>
    <property type="match status" value="1"/>
</dbReference>
<dbReference type="InterPro" id="IPR014476">
    <property type="entry name" value="AHL15-29"/>
</dbReference>
<feature type="compositionally biased region" description="Polar residues" evidence="3">
    <location>
        <begin position="28"/>
        <end position="37"/>
    </location>
</feature>
<dbReference type="PIRSF" id="PIRSF016021">
    <property type="entry name" value="ESCAROLA"/>
    <property type="match status" value="1"/>
</dbReference>
<feature type="compositionally biased region" description="Gly residues" evidence="3">
    <location>
        <begin position="300"/>
        <end position="313"/>
    </location>
</feature>